<dbReference type="Gene3D" id="3.30.40.10">
    <property type="entry name" value="Zinc/RING finger domain, C3HC4 (zinc finger)"/>
    <property type="match status" value="1"/>
</dbReference>
<dbReference type="GO" id="GO:0043022">
    <property type="term" value="F:ribosome binding"/>
    <property type="evidence" value="ECO:0007669"/>
    <property type="project" value="TreeGrafter"/>
</dbReference>
<keyword evidence="6" id="KW-1185">Reference proteome</keyword>
<dbReference type="InterPro" id="IPR013083">
    <property type="entry name" value="Znf_RING/FYVE/PHD"/>
</dbReference>
<proteinExistence type="predicted"/>
<dbReference type="PROSITE" id="PS50089">
    <property type="entry name" value="ZF_RING_2"/>
    <property type="match status" value="1"/>
</dbReference>
<feature type="compositionally biased region" description="Polar residues" evidence="3">
    <location>
        <begin position="517"/>
        <end position="533"/>
    </location>
</feature>
<feature type="compositionally biased region" description="Low complexity" evidence="3">
    <location>
        <begin position="413"/>
        <end position="424"/>
    </location>
</feature>
<keyword evidence="1" id="KW-0862">Zinc</keyword>
<evidence type="ECO:0000313" key="5">
    <source>
        <dbReference type="EMBL" id="OBA26459.1"/>
    </source>
</evidence>
<feature type="compositionally biased region" description="Low complexity" evidence="3">
    <location>
        <begin position="534"/>
        <end position="557"/>
    </location>
</feature>
<feature type="domain" description="RING-type" evidence="4">
    <location>
        <begin position="9"/>
        <end position="49"/>
    </location>
</feature>
<evidence type="ECO:0000313" key="6">
    <source>
        <dbReference type="Proteomes" id="UP000092321"/>
    </source>
</evidence>
<feature type="coiled-coil region" evidence="2">
    <location>
        <begin position="344"/>
        <end position="374"/>
    </location>
</feature>
<dbReference type="GO" id="GO:0016567">
    <property type="term" value="P:protein ubiquitination"/>
    <property type="evidence" value="ECO:0007669"/>
    <property type="project" value="TreeGrafter"/>
</dbReference>
<dbReference type="GO" id="GO:0061630">
    <property type="term" value="F:ubiquitin protein ligase activity"/>
    <property type="evidence" value="ECO:0007669"/>
    <property type="project" value="InterPro"/>
</dbReference>
<sequence length="651" mass="73681">MTALIEPTCVICEKDMEICCTTNCGHSTCEDCILKYFVLEQKSTCILCREVDPKFGFYNYSPDKILDYKSCRFPGKIGTKKFYFQNQKIYNKVLSRMSYTCPKDGKVFTNFDGIKKHVNRDHDDFIRICNLCCTSNKILPCETTYFLNNPDLQNHITQGNPDIGFEGHPACQFCSKERFYSTDELKEHMSKSKHVSCYVCKEIPSVLQKDSWFLDSLALDSHLKKSHFACYRSECPLTAFATRSQSEMHDIEVHGATQASFLYSDAHDADVIQNRETSQTANEESTFSDHSELGMRKLRFKERARHYWGNSPEKMEIFFESNACYLAKEFGIHDLVDIYNSLFAKSEKEEAEDAKNLSAELKKEKQEMINHNIALLLRNFADTVKNDKSKYRELIDFSKKMAPEIYTAKDATNNNKNKNNGNRNLSEDSLGTKMKNISLSSSTLQNARKIQPKVFQPLPTLPGGGGGTLAFAESPYFKNPSDEIKNQKLPSLPSLNDIVQKKTPSLTTKNKNILTGAGQSLLSGKTNRNNKSVPGSLPSLPGSSENLFSNSMSSSSNQSIQIIPNNAPLIRNQAVIHTNTYANSLPGLPTLAKKENVKAKEIRMKILQKQKKGSKSKTVDMTQDYQDRLADIRNRTKKIDDRGLMKDWAGM</sequence>
<keyword evidence="1" id="KW-0863">Zinc-finger</keyword>
<dbReference type="AlphaFoldDB" id="A0A1B7TCI3"/>
<feature type="region of interest" description="Disordered" evidence="3">
    <location>
        <begin position="517"/>
        <end position="557"/>
    </location>
</feature>
<dbReference type="PANTHER" id="PTHR22938">
    <property type="entry name" value="ZINC FINGER PROTEIN 598"/>
    <property type="match status" value="1"/>
</dbReference>
<keyword evidence="2" id="KW-0175">Coiled coil</keyword>
<protein>
    <recommendedName>
        <fullName evidence="4">RING-type domain-containing protein</fullName>
    </recommendedName>
</protein>
<organism evidence="5 6">
    <name type="scientific">Hanseniaspora valbyensis NRRL Y-1626</name>
    <dbReference type="NCBI Taxonomy" id="766949"/>
    <lineage>
        <taxon>Eukaryota</taxon>
        <taxon>Fungi</taxon>
        <taxon>Dikarya</taxon>
        <taxon>Ascomycota</taxon>
        <taxon>Saccharomycotina</taxon>
        <taxon>Saccharomycetes</taxon>
        <taxon>Saccharomycodales</taxon>
        <taxon>Saccharomycodaceae</taxon>
        <taxon>Hanseniaspora</taxon>
    </lineage>
</organism>
<feature type="region of interest" description="Disordered" evidence="3">
    <location>
        <begin position="409"/>
        <end position="430"/>
    </location>
</feature>
<evidence type="ECO:0000259" key="4">
    <source>
        <dbReference type="PROSITE" id="PS50089"/>
    </source>
</evidence>
<dbReference type="EMBL" id="LXPE01000017">
    <property type="protein sequence ID" value="OBA26459.1"/>
    <property type="molecule type" value="Genomic_DNA"/>
</dbReference>
<accession>A0A1B7TCI3</accession>
<dbReference type="OrthoDB" id="3838338at2759"/>
<dbReference type="GO" id="GO:0008270">
    <property type="term" value="F:zinc ion binding"/>
    <property type="evidence" value="ECO:0007669"/>
    <property type="project" value="UniProtKB-KW"/>
</dbReference>
<name>A0A1B7TCI3_9ASCO</name>
<keyword evidence="1" id="KW-0479">Metal-binding</keyword>
<dbReference type="GO" id="GO:0072344">
    <property type="term" value="P:rescue of stalled ribosome"/>
    <property type="evidence" value="ECO:0007669"/>
    <property type="project" value="InterPro"/>
</dbReference>
<evidence type="ECO:0000256" key="1">
    <source>
        <dbReference type="PROSITE-ProRule" id="PRU00175"/>
    </source>
</evidence>
<dbReference type="InterPro" id="IPR044288">
    <property type="entry name" value="ZNF598/HEL2"/>
</dbReference>
<reference evidence="6" key="1">
    <citation type="journal article" date="2016" name="Proc. Natl. Acad. Sci. U.S.A.">
        <title>Comparative genomics of biotechnologically important yeasts.</title>
        <authorList>
            <person name="Riley R."/>
            <person name="Haridas S."/>
            <person name="Wolfe K.H."/>
            <person name="Lopes M.R."/>
            <person name="Hittinger C.T."/>
            <person name="Goeker M."/>
            <person name="Salamov A.A."/>
            <person name="Wisecaver J.H."/>
            <person name="Long T.M."/>
            <person name="Calvey C.H."/>
            <person name="Aerts A.L."/>
            <person name="Barry K.W."/>
            <person name="Choi C."/>
            <person name="Clum A."/>
            <person name="Coughlan A.Y."/>
            <person name="Deshpande S."/>
            <person name="Douglass A.P."/>
            <person name="Hanson S.J."/>
            <person name="Klenk H.-P."/>
            <person name="LaButti K.M."/>
            <person name="Lapidus A."/>
            <person name="Lindquist E.A."/>
            <person name="Lipzen A.M."/>
            <person name="Meier-Kolthoff J.P."/>
            <person name="Ohm R.A."/>
            <person name="Otillar R.P."/>
            <person name="Pangilinan J.L."/>
            <person name="Peng Y."/>
            <person name="Rokas A."/>
            <person name="Rosa C.A."/>
            <person name="Scheuner C."/>
            <person name="Sibirny A.A."/>
            <person name="Slot J.C."/>
            <person name="Stielow J.B."/>
            <person name="Sun H."/>
            <person name="Kurtzman C.P."/>
            <person name="Blackwell M."/>
            <person name="Grigoriev I.V."/>
            <person name="Jeffries T.W."/>
        </authorList>
    </citation>
    <scope>NUCLEOTIDE SEQUENCE [LARGE SCALE GENOMIC DNA]</scope>
    <source>
        <strain evidence="6">NRRL Y-1626</strain>
    </source>
</reference>
<comment type="caution">
    <text evidence="5">The sequence shown here is derived from an EMBL/GenBank/DDBJ whole genome shotgun (WGS) entry which is preliminary data.</text>
</comment>
<dbReference type="PANTHER" id="PTHR22938:SF0">
    <property type="entry name" value="E3 UBIQUITIN-PROTEIN LIGASE ZNF598"/>
    <property type="match status" value="1"/>
</dbReference>
<gene>
    <name evidence="5" type="ORF">HANVADRAFT_53069</name>
</gene>
<dbReference type="Proteomes" id="UP000092321">
    <property type="component" value="Unassembled WGS sequence"/>
</dbReference>
<dbReference type="InterPro" id="IPR001841">
    <property type="entry name" value="Znf_RING"/>
</dbReference>
<evidence type="ECO:0000256" key="2">
    <source>
        <dbReference type="SAM" id="Coils"/>
    </source>
</evidence>
<dbReference type="SUPFAM" id="SSF57850">
    <property type="entry name" value="RING/U-box"/>
    <property type="match status" value="1"/>
</dbReference>
<evidence type="ECO:0000256" key="3">
    <source>
        <dbReference type="SAM" id="MobiDB-lite"/>
    </source>
</evidence>